<accession>A0A1H9EL71</accession>
<feature type="chain" id="PRO_5010253061" description="Polysaccharide lyase" evidence="1">
    <location>
        <begin position="20"/>
        <end position="230"/>
    </location>
</feature>
<organism evidence="2 3">
    <name type="scientific">Treponema bryantii</name>
    <dbReference type="NCBI Taxonomy" id="163"/>
    <lineage>
        <taxon>Bacteria</taxon>
        <taxon>Pseudomonadati</taxon>
        <taxon>Spirochaetota</taxon>
        <taxon>Spirochaetia</taxon>
        <taxon>Spirochaetales</taxon>
        <taxon>Treponemataceae</taxon>
        <taxon>Treponema</taxon>
    </lineage>
</organism>
<sequence>MKKLLKNSVLLLIASAVFMGCKNNPEEPEHIPGEWTDNAVFETSLSGPYEGSTLTVVGKKIIYDFPTPWELAVSDVPEAGYYSNTNYPITNDTYKGFKATIKSDTNTTYPGFIFYGSIDSSGNWSYYEIIINPYHELKIKQKLHGTRTTLQKWTEYSKINDLSEVNEVIVYTDDNGNIGINVNGKTIARIEEPVLQPGFFGITASLNYDDWRYNKPIKTTYEFTEFQLNQ</sequence>
<evidence type="ECO:0008006" key="4">
    <source>
        <dbReference type="Google" id="ProtNLM"/>
    </source>
</evidence>
<keyword evidence="3" id="KW-1185">Reference proteome</keyword>
<name>A0A1H9EL71_9SPIR</name>
<dbReference type="EMBL" id="FOFU01000003">
    <property type="protein sequence ID" value="SEQ26470.1"/>
    <property type="molecule type" value="Genomic_DNA"/>
</dbReference>
<protein>
    <recommendedName>
        <fullName evidence="4">Polysaccharide lyase</fullName>
    </recommendedName>
</protein>
<evidence type="ECO:0000256" key="1">
    <source>
        <dbReference type="SAM" id="SignalP"/>
    </source>
</evidence>
<dbReference type="Gene3D" id="2.60.120.560">
    <property type="entry name" value="Exo-inulinase, domain 1"/>
    <property type="match status" value="1"/>
</dbReference>
<reference evidence="2 3" key="1">
    <citation type="submission" date="2016-10" db="EMBL/GenBank/DDBJ databases">
        <authorList>
            <person name="de Groot N.N."/>
        </authorList>
    </citation>
    <scope>NUCLEOTIDE SEQUENCE [LARGE SCALE GENOMIC DNA]</scope>
    <source>
        <strain evidence="2 3">B25</strain>
    </source>
</reference>
<evidence type="ECO:0000313" key="3">
    <source>
        <dbReference type="Proteomes" id="UP000182360"/>
    </source>
</evidence>
<evidence type="ECO:0000313" key="2">
    <source>
        <dbReference type="EMBL" id="SEQ26470.1"/>
    </source>
</evidence>
<dbReference type="Proteomes" id="UP000182360">
    <property type="component" value="Unassembled WGS sequence"/>
</dbReference>
<proteinExistence type="predicted"/>
<gene>
    <name evidence="2" type="ORF">SAMN04487977_103204</name>
</gene>
<dbReference type="PROSITE" id="PS51257">
    <property type="entry name" value="PROKAR_LIPOPROTEIN"/>
    <property type="match status" value="1"/>
</dbReference>
<dbReference type="RefSeq" id="WP_074642361.1">
    <property type="nucleotide sequence ID" value="NZ_FOFU01000003.1"/>
</dbReference>
<dbReference type="AlphaFoldDB" id="A0A1H9EL71"/>
<feature type="signal peptide" evidence="1">
    <location>
        <begin position="1"/>
        <end position="19"/>
    </location>
</feature>
<keyword evidence="1" id="KW-0732">Signal</keyword>